<sequence length="38" mass="3980">MIFAIPIGQIADIPCGYAVEKMGLLAGNHAHPNSWGSV</sequence>
<dbReference type="Proteomes" id="UP000006745">
    <property type="component" value="Unassembled WGS sequence"/>
</dbReference>
<evidence type="ECO:0000313" key="1">
    <source>
        <dbReference type="EMBL" id="EJP22244.1"/>
    </source>
</evidence>
<dbReference type="EMBL" id="ALJN01000009">
    <property type="protein sequence ID" value="EJP22244.1"/>
    <property type="molecule type" value="Genomic_DNA"/>
</dbReference>
<comment type="caution">
    <text evidence="1">The sequence shown here is derived from an EMBL/GenBank/DDBJ whole genome shotgun (WGS) entry which is preliminary data.</text>
</comment>
<evidence type="ECO:0000313" key="2">
    <source>
        <dbReference type="Proteomes" id="UP000006745"/>
    </source>
</evidence>
<accession>J4TGI0</accession>
<reference evidence="1 2" key="1">
    <citation type="submission" date="2012-07" db="EMBL/GenBank/DDBJ databases">
        <authorList>
            <person name="Durkin A.S."/>
            <person name="McCorrison J."/>
            <person name="Torralba M."/>
            <person name="Gillis M."/>
            <person name="Methe B."/>
            <person name="Sutton G."/>
            <person name="Nelson K.E."/>
        </authorList>
    </citation>
    <scope>NUCLEOTIDE SEQUENCE [LARGE SCALE GENOMIC DNA]</scope>
    <source>
        <strain evidence="1 2">SK304</strain>
    </source>
</reference>
<name>J4TGI0_STROR</name>
<organism evidence="1 2">
    <name type="scientific">Streptococcus oralis SK304</name>
    <dbReference type="NCBI Taxonomy" id="1161421"/>
    <lineage>
        <taxon>Bacteria</taxon>
        <taxon>Bacillati</taxon>
        <taxon>Bacillota</taxon>
        <taxon>Bacilli</taxon>
        <taxon>Lactobacillales</taxon>
        <taxon>Streptococcaceae</taxon>
        <taxon>Streptococcus</taxon>
    </lineage>
</organism>
<gene>
    <name evidence="1" type="ORF">HMPREF1125_1800</name>
</gene>
<dbReference type="PATRIC" id="fig|1161421.3.peg.620"/>
<dbReference type="AlphaFoldDB" id="J4TGI0"/>
<protein>
    <submittedName>
        <fullName evidence="1">Uncharacterized protein</fullName>
    </submittedName>
</protein>
<proteinExistence type="predicted"/>